<keyword evidence="1 2" id="KW-0238">DNA-binding</keyword>
<dbReference type="EMBL" id="CAXAMM010028402">
    <property type="protein sequence ID" value="CAK9062743.1"/>
    <property type="molecule type" value="Genomic_DNA"/>
</dbReference>
<comment type="caution">
    <text evidence="5">The sequence shown here is derived from an EMBL/GenBank/DDBJ whole genome shotgun (WGS) entry which is preliminary data.</text>
</comment>
<evidence type="ECO:0000256" key="1">
    <source>
        <dbReference type="ARBA" id="ARBA00023125"/>
    </source>
</evidence>
<evidence type="ECO:0000313" key="6">
    <source>
        <dbReference type="Proteomes" id="UP001642464"/>
    </source>
</evidence>
<sequence length="211" mass="23421">MLPCWLGSCRPRRPSSAYFLWLSENREAIAKSLGTGKGSEVSKKAGQLWRELSQEIRKPFDMQAKLLKADYDKKMTLFKAQGGVVTRKRPSGEDSKDSKPRRPTGGGYGCFLAAKRPEIAKTLPEGSKITDVSKAEFLSLVVLLFCLFCSEAAGEMWRGLTASEKKPYEEEFLKRLAEYQEAKEAYDAAKQGTIDLLELAMPSKKAIKAGA</sequence>
<feature type="DNA-binding region" description="HMG box" evidence="2">
    <location>
        <begin position="100"/>
        <end position="187"/>
    </location>
</feature>
<keyword evidence="2" id="KW-0539">Nucleus</keyword>
<feature type="region of interest" description="Disordered" evidence="3">
    <location>
        <begin position="83"/>
        <end position="106"/>
    </location>
</feature>
<feature type="domain" description="HMG box" evidence="4">
    <location>
        <begin position="11"/>
        <end position="79"/>
    </location>
</feature>
<evidence type="ECO:0000259" key="4">
    <source>
        <dbReference type="PROSITE" id="PS50118"/>
    </source>
</evidence>
<dbReference type="SUPFAM" id="SSF47095">
    <property type="entry name" value="HMG-box"/>
    <property type="match status" value="2"/>
</dbReference>
<proteinExistence type="predicted"/>
<dbReference type="PANTHER" id="PTHR48112:SF22">
    <property type="entry name" value="MITOCHONDRIAL TRANSCRIPTION FACTOR A, ISOFORM B"/>
    <property type="match status" value="1"/>
</dbReference>
<dbReference type="Gene3D" id="1.10.30.10">
    <property type="entry name" value="High mobility group box domain"/>
    <property type="match status" value="2"/>
</dbReference>
<evidence type="ECO:0000313" key="5">
    <source>
        <dbReference type="EMBL" id="CAK9062743.1"/>
    </source>
</evidence>
<dbReference type="Pfam" id="PF00505">
    <property type="entry name" value="HMG_box"/>
    <property type="match status" value="2"/>
</dbReference>
<organism evidence="5 6">
    <name type="scientific">Durusdinium trenchii</name>
    <dbReference type="NCBI Taxonomy" id="1381693"/>
    <lineage>
        <taxon>Eukaryota</taxon>
        <taxon>Sar</taxon>
        <taxon>Alveolata</taxon>
        <taxon>Dinophyceae</taxon>
        <taxon>Suessiales</taxon>
        <taxon>Symbiodiniaceae</taxon>
        <taxon>Durusdinium</taxon>
    </lineage>
</organism>
<dbReference type="InterPro" id="IPR009071">
    <property type="entry name" value="HMG_box_dom"/>
</dbReference>
<evidence type="ECO:0000256" key="3">
    <source>
        <dbReference type="SAM" id="MobiDB-lite"/>
    </source>
</evidence>
<dbReference type="PANTHER" id="PTHR48112">
    <property type="entry name" value="HIGH MOBILITY GROUP PROTEIN DSP1"/>
    <property type="match status" value="1"/>
</dbReference>
<name>A0ABP0NG35_9DINO</name>
<evidence type="ECO:0000256" key="2">
    <source>
        <dbReference type="PROSITE-ProRule" id="PRU00267"/>
    </source>
</evidence>
<feature type="compositionally biased region" description="Basic and acidic residues" evidence="3">
    <location>
        <begin position="90"/>
        <end position="100"/>
    </location>
</feature>
<protein>
    <submittedName>
        <fullName evidence="5">FACT complex subunit SSRP1 (Facilitates chromatin transcription complex subunit SSRP1) (Recombination signal sequence recognition protein 1) (Structure-specific recognition protein 1) (T160)</fullName>
    </submittedName>
</protein>
<feature type="DNA-binding region" description="HMG box" evidence="2">
    <location>
        <begin position="11"/>
        <end position="79"/>
    </location>
</feature>
<gene>
    <name evidence="5" type="ORF">SCF082_LOCUS32624</name>
</gene>
<dbReference type="SMART" id="SM00398">
    <property type="entry name" value="HMG"/>
    <property type="match status" value="2"/>
</dbReference>
<dbReference type="Proteomes" id="UP001642464">
    <property type="component" value="Unassembled WGS sequence"/>
</dbReference>
<feature type="domain" description="HMG box" evidence="4">
    <location>
        <begin position="100"/>
        <end position="187"/>
    </location>
</feature>
<dbReference type="InterPro" id="IPR050342">
    <property type="entry name" value="HMGB"/>
</dbReference>
<accession>A0ABP0NG35</accession>
<dbReference type="InterPro" id="IPR036910">
    <property type="entry name" value="HMG_box_dom_sf"/>
</dbReference>
<reference evidence="5 6" key="1">
    <citation type="submission" date="2024-02" db="EMBL/GenBank/DDBJ databases">
        <authorList>
            <person name="Chen Y."/>
            <person name="Shah S."/>
            <person name="Dougan E. K."/>
            <person name="Thang M."/>
            <person name="Chan C."/>
        </authorList>
    </citation>
    <scope>NUCLEOTIDE SEQUENCE [LARGE SCALE GENOMIC DNA]</scope>
</reference>
<keyword evidence="6" id="KW-1185">Reference proteome</keyword>
<dbReference type="PROSITE" id="PS50118">
    <property type="entry name" value="HMG_BOX_2"/>
    <property type="match status" value="2"/>
</dbReference>